<feature type="transmembrane region" description="Helical" evidence="1">
    <location>
        <begin position="39"/>
        <end position="60"/>
    </location>
</feature>
<organism evidence="2">
    <name type="scientific">marine metagenome</name>
    <dbReference type="NCBI Taxonomy" id="408172"/>
    <lineage>
        <taxon>unclassified sequences</taxon>
        <taxon>metagenomes</taxon>
        <taxon>ecological metagenomes</taxon>
    </lineage>
</organism>
<accession>A0A381T7X6</accession>
<dbReference type="InterPro" id="IPR020017">
    <property type="entry name" value="XapX_domain"/>
</dbReference>
<keyword evidence="1" id="KW-0812">Transmembrane</keyword>
<evidence type="ECO:0000256" key="1">
    <source>
        <dbReference type="SAM" id="Phobius"/>
    </source>
</evidence>
<reference evidence="2" key="1">
    <citation type="submission" date="2018-05" db="EMBL/GenBank/DDBJ databases">
        <authorList>
            <person name="Lanie J.A."/>
            <person name="Ng W.-L."/>
            <person name="Kazmierczak K.M."/>
            <person name="Andrzejewski T.M."/>
            <person name="Davidsen T.M."/>
            <person name="Wayne K.J."/>
            <person name="Tettelin H."/>
            <person name="Glass J.I."/>
            <person name="Rusch D."/>
            <person name="Podicherti R."/>
            <person name="Tsui H.-C.T."/>
            <person name="Winkler M.E."/>
        </authorList>
    </citation>
    <scope>NUCLEOTIDE SEQUENCE</scope>
</reference>
<protein>
    <recommendedName>
        <fullName evidence="3">XapX domain-containing protein</fullName>
    </recommendedName>
</protein>
<feature type="transmembrane region" description="Helical" evidence="1">
    <location>
        <begin position="12"/>
        <end position="33"/>
    </location>
</feature>
<dbReference type="EMBL" id="UINC01004088">
    <property type="protein sequence ID" value="SVA11688.1"/>
    <property type="molecule type" value="Genomic_DNA"/>
</dbReference>
<dbReference type="NCBIfam" id="TIGR03510">
    <property type="entry name" value="XapX"/>
    <property type="match status" value="1"/>
</dbReference>
<evidence type="ECO:0008006" key="3">
    <source>
        <dbReference type="Google" id="ProtNLM"/>
    </source>
</evidence>
<evidence type="ECO:0000313" key="2">
    <source>
        <dbReference type="EMBL" id="SVA11688.1"/>
    </source>
</evidence>
<keyword evidence="1" id="KW-1133">Transmembrane helix</keyword>
<sequence length="61" mass="6627">MDQLINKTEFYLALQSCGLGVIVGVLFAIFGLKPPSPDNIVGIMGVVGIFLGWAIMGYYFK</sequence>
<keyword evidence="1" id="KW-0472">Membrane</keyword>
<gene>
    <name evidence="2" type="ORF">METZ01_LOCUS64542</name>
</gene>
<dbReference type="AlphaFoldDB" id="A0A381T7X6"/>
<proteinExistence type="predicted"/>
<name>A0A381T7X6_9ZZZZ</name>